<dbReference type="Gene3D" id="3.40.50.300">
    <property type="entry name" value="P-loop containing nucleotide triphosphate hydrolases"/>
    <property type="match status" value="1"/>
</dbReference>
<feature type="binding site" evidence="4">
    <location>
        <position position="160"/>
    </location>
    <ligand>
        <name>AMP</name>
        <dbReference type="ChEBI" id="CHEBI:456215"/>
    </ligand>
</feature>
<evidence type="ECO:0000256" key="3">
    <source>
        <dbReference type="ARBA" id="ARBA00022777"/>
    </source>
</evidence>
<gene>
    <name evidence="4 9" type="primary">adk</name>
    <name evidence="8" type="ORF">AN188_00613</name>
    <name evidence="9" type="ORF">APG09_00360</name>
</gene>
<keyword evidence="4" id="KW-0479">Metal-binding</keyword>
<keyword evidence="4 6" id="KW-0067">ATP-binding</keyword>
<accession>A0A150JM48</accession>
<keyword evidence="3 4" id="KW-0418">Kinase</keyword>
<evidence type="ECO:0000256" key="2">
    <source>
        <dbReference type="ARBA" id="ARBA00022741"/>
    </source>
</evidence>
<dbReference type="EMBL" id="LNJB01000005">
    <property type="protein sequence ID" value="KYC54985.1"/>
    <property type="molecule type" value="Genomic_DNA"/>
</dbReference>
<feature type="binding site" evidence="4">
    <location>
        <position position="130"/>
    </location>
    <ligand>
        <name>Zn(2+)</name>
        <dbReference type="ChEBI" id="CHEBI:29105"/>
        <note>structural</note>
    </ligand>
</feature>
<proteinExistence type="inferred from homology"/>
<dbReference type="NCBIfam" id="NF001381">
    <property type="entry name" value="PRK00279.1-3"/>
    <property type="match status" value="1"/>
</dbReference>
<feature type="binding site" evidence="4">
    <location>
        <begin position="136"/>
        <end position="137"/>
    </location>
    <ligand>
        <name>ATP</name>
        <dbReference type="ChEBI" id="CHEBI:30616"/>
    </ligand>
</feature>
<dbReference type="Pfam" id="PF00406">
    <property type="entry name" value="ADK"/>
    <property type="match status" value="1"/>
</dbReference>
<feature type="binding site" evidence="4">
    <location>
        <position position="31"/>
    </location>
    <ligand>
        <name>AMP</name>
        <dbReference type="ChEBI" id="CHEBI:456215"/>
    </ligand>
</feature>
<dbReference type="SUPFAM" id="SSF52540">
    <property type="entry name" value="P-loop containing nucleoside triphosphate hydrolases"/>
    <property type="match status" value="1"/>
</dbReference>
<feature type="binding site" evidence="4">
    <location>
        <position position="153"/>
    </location>
    <ligand>
        <name>Zn(2+)</name>
        <dbReference type="ChEBI" id="CHEBI:29105"/>
        <note>structural</note>
    </ligand>
</feature>
<comment type="function">
    <text evidence="4">Catalyzes the reversible transfer of the terminal phosphate group between ATP and AMP. Plays an important role in cellular energy homeostasis and in adenine nucleotide metabolism.</text>
</comment>
<dbReference type="PRINTS" id="PR00094">
    <property type="entry name" value="ADENYLTKNASE"/>
</dbReference>
<name>A0A150JHE1_9EURY</name>
<keyword evidence="2 4" id="KW-0547">Nucleotide-binding</keyword>
<accession>A0A150JHE1</accession>
<comment type="domain">
    <text evidence="4">Consists of three domains, a large central CORE domain and two small peripheral domains, NMPbind and LID, which undergo movements during catalysis. The LID domain closes over the site of phosphoryl transfer upon ATP binding. Assembling and dissambling the active center during each catalytic cycle provides an effective means to prevent ATP hydrolysis. Some bacteria have evolved a zinc-coordinating structure that stabilizes the LID domain.</text>
</comment>
<feature type="binding site" evidence="4">
    <location>
        <position position="150"/>
    </location>
    <ligand>
        <name>Zn(2+)</name>
        <dbReference type="ChEBI" id="CHEBI:29105"/>
        <note>structural</note>
    </ligand>
</feature>
<dbReference type="Pfam" id="PF05191">
    <property type="entry name" value="ADK_lid"/>
    <property type="match status" value="1"/>
</dbReference>
<evidence type="ECO:0000256" key="6">
    <source>
        <dbReference type="RuleBase" id="RU003331"/>
    </source>
</evidence>
<evidence type="ECO:0000256" key="4">
    <source>
        <dbReference type="HAMAP-Rule" id="MF_00235"/>
    </source>
</evidence>
<evidence type="ECO:0000256" key="1">
    <source>
        <dbReference type="ARBA" id="ARBA00022679"/>
    </source>
</evidence>
<evidence type="ECO:0000313" key="9">
    <source>
        <dbReference type="EMBL" id="KYC58340.1"/>
    </source>
</evidence>
<dbReference type="InterPro" id="IPR006259">
    <property type="entry name" value="Adenyl_kin_sub"/>
</dbReference>
<feature type="binding site" evidence="4">
    <location>
        <position position="127"/>
    </location>
    <ligand>
        <name>ATP</name>
        <dbReference type="ChEBI" id="CHEBI:30616"/>
    </ligand>
</feature>
<comment type="subcellular location">
    <subcellularLocation>
        <location evidence="4 6">Cytoplasm</location>
    </subcellularLocation>
</comment>
<dbReference type="PATRIC" id="fig|1706433.3.peg.613"/>
<dbReference type="CDD" id="cd01428">
    <property type="entry name" value="ADK"/>
    <property type="match status" value="1"/>
</dbReference>
<dbReference type="InterPro" id="IPR033690">
    <property type="entry name" value="Adenylat_kinase_CS"/>
</dbReference>
<protein>
    <recommendedName>
        <fullName evidence="4 6">Adenylate kinase</fullName>
        <shortName evidence="4">AK</shortName>
        <ecNumber evidence="4 6">2.7.4.3</ecNumber>
    </recommendedName>
    <alternativeName>
        <fullName evidence="4">ATP-AMP transphosphorylase</fullName>
    </alternativeName>
    <alternativeName>
        <fullName evidence="4">ATP:AMP phosphotransferase</fullName>
    </alternativeName>
    <alternativeName>
        <fullName evidence="4">Adenylate monophosphate kinase</fullName>
    </alternativeName>
</protein>
<dbReference type="Proteomes" id="UP000092420">
    <property type="component" value="Unassembled WGS sequence"/>
</dbReference>
<comment type="catalytic activity">
    <reaction evidence="4 6">
        <text>AMP + ATP = 2 ADP</text>
        <dbReference type="Rhea" id="RHEA:12973"/>
        <dbReference type="ChEBI" id="CHEBI:30616"/>
        <dbReference type="ChEBI" id="CHEBI:456215"/>
        <dbReference type="ChEBI" id="CHEBI:456216"/>
        <dbReference type="EC" id="2.7.4.3"/>
    </reaction>
</comment>
<dbReference type="NCBIfam" id="TIGR01351">
    <property type="entry name" value="adk"/>
    <property type="match status" value="1"/>
</dbReference>
<comment type="caution">
    <text evidence="9">The sequence shown here is derived from an EMBL/GenBank/DDBJ whole genome shotgun (WGS) entry which is preliminary data.</text>
</comment>
<feature type="region of interest" description="LID" evidence="4">
    <location>
        <begin position="126"/>
        <end position="163"/>
    </location>
</feature>
<dbReference type="AlphaFoldDB" id="A0A150JHE1"/>
<dbReference type="InterPro" id="IPR027417">
    <property type="entry name" value="P-loop_NTPase"/>
</dbReference>
<dbReference type="HAMAP" id="MF_00235">
    <property type="entry name" value="Adenylate_kinase_Adk"/>
    <property type="match status" value="1"/>
</dbReference>
<feature type="binding site" evidence="4">
    <location>
        <position position="171"/>
    </location>
    <ligand>
        <name>AMP</name>
        <dbReference type="ChEBI" id="CHEBI:456215"/>
    </ligand>
</feature>
<dbReference type="GO" id="GO:0005524">
    <property type="term" value="F:ATP binding"/>
    <property type="evidence" value="ECO:0007669"/>
    <property type="project" value="UniProtKB-UniRule"/>
</dbReference>
<dbReference type="PROSITE" id="PS00113">
    <property type="entry name" value="ADENYLATE_KINASE"/>
    <property type="match status" value="1"/>
</dbReference>
<feature type="binding site" evidence="4">
    <location>
        <position position="197"/>
    </location>
    <ligand>
        <name>ATP</name>
        <dbReference type="ChEBI" id="CHEBI:30616"/>
    </ligand>
</feature>
<dbReference type="FunFam" id="3.40.50.300:FF:000106">
    <property type="entry name" value="Adenylate kinase mitochondrial"/>
    <property type="match status" value="1"/>
</dbReference>
<dbReference type="GO" id="GO:0044209">
    <property type="term" value="P:AMP salvage"/>
    <property type="evidence" value="ECO:0007669"/>
    <property type="project" value="UniProtKB-UniRule"/>
</dbReference>
<feature type="binding site" evidence="4">
    <location>
        <position position="133"/>
    </location>
    <ligand>
        <name>Zn(2+)</name>
        <dbReference type="ChEBI" id="CHEBI:29105"/>
        <note>structural</note>
    </ligand>
</feature>
<feature type="binding site" evidence="4">
    <location>
        <begin position="57"/>
        <end position="59"/>
    </location>
    <ligand>
        <name>AMP</name>
        <dbReference type="ChEBI" id="CHEBI:456215"/>
    </ligand>
</feature>
<comment type="subunit">
    <text evidence="4 6">Monomer.</text>
</comment>
<feature type="domain" description="Adenylate kinase active site lid" evidence="7">
    <location>
        <begin position="127"/>
        <end position="162"/>
    </location>
</feature>
<dbReference type="PANTHER" id="PTHR23359">
    <property type="entry name" value="NUCLEOTIDE KINASE"/>
    <property type="match status" value="1"/>
</dbReference>
<reference evidence="9 10" key="1">
    <citation type="journal article" date="2016" name="ISME J.">
        <title>Chasing the elusive Euryarchaeota class WSA2: genomes reveal a uniquely fastidious methyl-reducing methanogen.</title>
        <authorList>
            <person name="Nobu M.K."/>
            <person name="Narihiro T."/>
            <person name="Kuroda K."/>
            <person name="Mei R."/>
            <person name="Liu W.T."/>
        </authorList>
    </citation>
    <scope>NUCLEOTIDE SEQUENCE [LARGE SCALE GENOMIC DNA]</scope>
    <source>
        <strain evidence="8">ADurb1013_Bin02101</strain>
        <strain evidence="9">ADurb1213_Bin02801</strain>
    </source>
</reference>
<feature type="binding site" evidence="4">
    <location>
        <position position="92"/>
    </location>
    <ligand>
        <name>AMP</name>
        <dbReference type="ChEBI" id="CHEBI:456215"/>
    </ligand>
</feature>
<dbReference type="NCBIfam" id="NF001380">
    <property type="entry name" value="PRK00279.1-2"/>
    <property type="match status" value="1"/>
</dbReference>
<dbReference type="EC" id="2.7.4.3" evidence="4 6"/>
<evidence type="ECO:0000259" key="7">
    <source>
        <dbReference type="Pfam" id="PF05191"/>
    </source>
</evidence>
<keyword evidence="4" id="KW-0963">Cytoplasm</keyword>
<sequence length="212" mass="24201">MRIILLGPPGCGKGTQAEIICKTFDIPHISTGDILRNNVKRNTEIGLSAKKYMDIGSLVPDKIIIQMIKDRFLEDDCKKGFLLDGFPRTIAQAEALDDLLGQMSISLDHIINIDVPDEDIINRISKRLSCANCGEVYNLLYKKPKKEMTCDSCGFKLHQREDDKEEVIRNRLEVYRKQTAPLIKYYKQKIKNVNGNKNITEVTNDILNILKY</sequence>
<dbReference type="GO" id="GO:0008270">
    <property type="term" value="F:zinc ion binding"/>
    <property type="evidence" value="ECO:0007669"/>
    <property type="project" value="UniProtKB-UniRule"/>
</dbReference>
<dbReference type="PATRIC" id="fig|1706435.3.peg.350"/>
<dbReference type="NCBIfam" id="NF011100">
    <property type="entry name" value="PRK14527.1"/>
    <property type="match status" value="1"/>
</dbReference>
<dbReference type="UniPathway" id="UPA00588">
    <property type="reaction ID" value="UER00649"/>
</dbReference>
<evidence type="ECO:0000313" key="10">
    <source>
        <dbReference type="Proteomes" id="UP000092420"/>
    </source>
</evidence>
<feature type="region of interest" description="NMP" evidence="4">
    <location>
        <begin position="30"/>
        <end position="59"/>
    </location>
</feature>
<dbReference type="GO" id="GO:0004017">
    <property type="term" value="F:AMP kinase activity"/>
    <property type="evidence" value="ECO:0007669"/>
    <property type="project" value="UniProtKB-UniRule"/>
</dbReference>
<evidence type="ECO:0000313" key="8">
    <source>
        <dbReference type="EMBL" id="KYC54985.1"/>
    </source>
</evidence>
<keyword evidence="4" id="KW-0545">Nucleotide biosynthesis</keyword>
<dbReference type="InterPro" id="IPR000850">
    <property type="entry name" value="Adenylat/UMP-CMP_kin"/>
</dbReference>
<organism evidence="9">
    <name type="scientific">Candidatus Methanofastidiosum methylothiophilum</name>
    <dbReference type="NCBI Taxonomy" id="1705564"/>
    <lineage>
        <taxon>Archaea</taxon>
        <taxon>Methanobacteriati</taxon>
        <taxon>Methanobacteriota</taxon>
        <taxon>Stenosarchaea group</taxon>
        <taxon>Candidatus Methanofastidiosia</taxon>
        <taxon>Candidatus Methanofastidiosales</taxon>
        <taxon>Candidatus Methanofastidiosaceae</taxon>
        <taxon>Candidatus Methanofastidiosum</taxon>
    </lineage>
</organism>
<dbReference type="InterPro" id="IPR007862">
    <property type="entry name" value="Adenylate_kinase_lid-dom"/>
</dbReference>
<comment type="pathway">
    <text evidence="4">Purine metabolism; AMP biosynthesis via salvage pathway; AMP from ADP: step 1/1.</text>
</comment>
<feature type="binding site" evidence="4">
    <location>
        <position position="36"/>
    </location>
    <ligand>
        <name>AMP</name>
        <dbReference type="ChEBI" id="CHEBI:456215"/>
    </ligand>
</feature>
<evidence type="ECO:0000256" key="5">
    <source>
        <dbReference type="RuleBase" id="RU003330"/>
    </source>
</evidence>
<keyword evidence="4" id="KW-0862">Zinc</keyword>
<feature type="binding site" evidence="4">
    <location>
        <begin position="10"/>
        <end position="15"/>
    </location>
    <ligand>
        <name>ATP</name>
        <dbReference type="ChEBI" id="CHEBI:30616"/>
    </ligand>
</feature>
<keyword evidence="1 4" id="KW-0808">Transferase</keyword>
<comment type="similarity">
    <text evidence="4 5">Belongs to the adenylate kinase family.</text>
</comment>
<accession>A0A150JCV4</accession>
<dbReference type="GO" id="GO:0005737">
    <property type="term" value="C:cytoplasm"/>
    <property type="evidence" value="ECO:0007669"/>
    <property type="project" value="UniProtKB-SubCell"/>
</dbReference>
<feature type="binding site" evidence="4">
    <location>
        <begin position="85"/>
        <end position="88"/>
    </location>
    <ligand>
        <name>AMP</name>
        <dbReference type="ChEBI" id="CHEBI:456215"/>
    </ligand>
</feature>
<dbReference type="EMBL" id="LNJE01000003">
    <property type="protein sequence ID" value="KYC58340.1"/>
    <property type="molecule type" value="Genomic_DNA"/>
</dbReference>